<dbReference type="SUPFAM" id="SSF56672">
    <property type="entry name" value="DNA/RNA polymerases"/>
    <property type="match status" value="1"/>
</dbReference>
<dbReference type="PANTHER" id="PTHR33116">
    <property type="entry name" value="REVERSE TRANSCRIPTASE ZINC-BINDING DOMAIN-CONTAINING PROTEIN-RELATED-RELATED"/>
    <property type="match status" value="1"/>
</dbReference>
<dbReference type="Pfam" id="PF00078">
    <property type="entry name" value="RVT_1"/>
    <property type="match status" value="1"/>
</dbReference>
<sequence>MNFLSLNIKGVRRDHKHAWVRKLKSDYCVNFIALQETMAEDIKDIPVEKLWGFQASDFAAVASVGRSGGLISIWDPNVFVKEEVELNRNFVGIKGKLIGVVEPLIIVNVYGPKTPVQKRIVWNEIWGLKQRWNGLWLIMGDFNAVRYDRKRRNSDFCRLTARDFNRFIDKMELVDPNMGGHQFTYMNTRGDKLSKIDRFLFCRGFFDRWPRSAVTALSRLHSDHCPILLDVGKVDFRPKVFKCFNSWFFREDFERTVRLAYALSPRGGEVDRCLLIKLQEIKKAIKGWWLETKNKEEGEGRILKEKIGKIEMAAEGRDLTDSERADREGWVKRINELESFKARDLRQKAKIKWAVDGDENSRFFHGVVNVRSLSNRINGLIIGGQWVTKPWRIKEEMLLHFKDRFTEPLAYDSVNWDFLGDIMGFMGFPGLWCCWVRGCLESGTTSVLVNGSPTKEFTASRGLRQGDPMSPLLFAVVMEALHVVTLRARDVGAFRGLQFPNQGPVLSHIFFADDVVFVGEASEGNLMNLARLLRCFNLASGLKVSFQKSSLFGVGIEGGGLGRLAGLIHCKVGDLPSTYLGVWDWVNSSSEHGLST</sequence>
<evidence type="ECO:0000313" key="3">
    <source>
        <dbReference type="Proteomes" id="UP001408789"/>
    </source>
</evidence>
<dbReference type="PANTHER" id="PTHR33116:SF78">
    <property type="entry name" value="OS12G0587133 PROTEIN"/>
    <property type="match status" value="1"/>
</dbReference>
<gene>
    <name evidence="2" type="ORF">SSX86_016392</name>
</gene>
<dbReference type="Gene3D" id="3.60.10.10">
    <property type="entry name" value="Endonuclease/exonuclease/phosphatase"/>
    <property type="match status" value="1"/>
</dbReference>
<dbReference type="InterPro" id="IPR000477">
    <property type="entry name" value="RT_dom"/>
</dbReference>
<dbReference type="InterPro" id="IPR043502">
    <property type="entry name" value="DNA/RNA_pol_sf"/>
</dbReference>
<accession>A0AAP0GY14</accession>
<dbReference type="InterPro" id="IPR036691">
    <property type="entry name" value="Endo/exonu/phosph_ase_sf"/>
</dbReference>
<feature type="domain" description="Reverse transcriptase" evidence="1">
    <location>
        <begin position="410"/>
        <end position="581"/>
    </location>
</feature>
<dbReference type="Proteomes" id="UP001408789">
    <property type="component" value="Unassembled WGS sequence"/>
</dbReference>
<organism evidence="2 3">
    <name type="scientific">Deinandra increscens subsp. villosa</name>
    <dbReference type="NCBI Taxonomy" id="3103831"/>
    <lineage>
        <taxon>Eukaryota</taxon>
        <taxon>Viridiplantae</taxon>
        <taxon>Streptophyta</taxon>
        <taxon>Embryophyta</taxon>
        <taxon>Tracheophyta</taxon>
        <taxon>Spermatophyta</taxon>
        <taxon>Magnoliopsida</taxon>
        <taxon>eudicotyledons</taxon>
        <taxon>Gunneridae</taxon>
        <taxon>Pentapetalae</taxon>
        <taxon>asterids</taxon>
        <taxon>campanulids</taxon>
        <taxon>Asterales</taxon>
        <taxon>Asteraceae</taxon>
        <taxon>Asteroideae</taxon>
        <taxon>Heliantheae alliance</taxon>
        <taxon>Madieae</taxon>
        <taxon>Madiinae</taxon>
        <taxon>Deinandra</taxon>
    </lineage>
</organism>
<evidence type="ECO:0000313" key="2">
    <source>
        <dbReference type="EMBL" id="KAK9065009.1"/>
    </source>
</evidence>
<dbReference type="SUPFAM" id="SSF56219">
    <property type="entry name" value="DNase I-like"/>
    <property type="match status" value="1"/>
</dbReference>
<name>A0AAP0GY14_9ASTR</name>
<proteinExistence type="predicted"/>
<dbReference type="AlphaFoldDB" id="A0AAP0GY14"/>
<protein>
    <recommendedName>
        <fullName evidence="1">Reverse transcriptase domain-containing protein</fullName>
    </recommendedName>
</protein>
<comment type="caution">
    <text evidence="2">The sequence shown here is derived from an EMBL/GenBank/DDBJ whole genome shotgun (WGS) entry which is preliminary data.</text>
</comment>
<reference evidence="2 3" key="1">
    <citation type="submission" date="2024-04" db="EMBL/GenBank/DDBJ databases">
        <title>The reference genome of an endangered Asteraceae, Deinandra increscens subsp. villosa, native to the Central Coast of California.</title>
        <authorList>
            <person name="Guilliams M."/>
            <person name="Hasenstab-Lehman K."/>
            <person name="Meyer R."/>
            <person name="Mcevoy S."/>
        </authorList>
    </citation>
    <scope>NUCLEOTIDE SEQUENCE [LARGE SCALE GENOMIC DNA]</scope>
    <source>
        <tissue evidence="2">Leaf</tissue>
    </source>
</reference>
<keyword evidence="3" id="KW-1185">Reference proteome</keyword>
<dbReference type="EMBL" id="JBCNJP010000017">
    <property type="protein sequence ID" value="KAK9065009.1"/>
    <property type="molecule type" value="Genomic_DNA"/>
</dbReference>
<evidence type="ECO:0000259" key="1">
    <source>
        <dbReference type="Pfam" id="PF00078"/>
    </source>
</evidence>